<accession>A0A5N1GKR5</accession>
<dbReference type="NCBIfam" id="TIGR00096">
    <property type="entry name" value="16S rRNA (cytidine(1402)-2'-O)-methyltransferase"/>
    <property type="match status" value="1"/>
</dbReference>
<dbReference type="PROSITE" id="PS01296">
    <property type="entry name" value="RSMI"/>
    <property type="match status" value="1"/>
</dbReference>
<dbReference type="InterPro" id="IPR014777">
    <property type="entry name" value="4pyrrole_Mease_sub1"/>
</dbReference>
<keyword evidence="1 6" id="KW-0963">Cytoplasm</keyword>
<comment type="function">
    <text evidence="6">Catalyzes the 2'-O-methylation of the ribose of cytidine 1402 (C1402) in 16S rRNA.</text>
</comment>
<dbReference type="InterPro" id="IPR008189">
    <property type="entry name" value="rRNA_ssu_MeTfrase_I"/>
</dbReference>
<dbReference type="EC" id="2.1.1.198" evidence="6"/>
<evidence type="ECO:0000256" key="3">
    <source>
        <dbReference type="ARBA" id="ARBA00022603"/>
    </source>
</evidence>
<dbReference type="Gene3D" id="3.30.950.10">
    <property type="entry name" value="Methyltransferase, Cobalt-precorrin-4 Transmethylase, Domain 2"/>
    <property type="match status" value="1"/>
</dbReference>
<dbReference type="InterPro" id="IPR018063">
    <property type="entry name" value="SAM_MeTrfase_RsmI_CS"/>
</dbReference>
<dbReference type="FunFam" id="3.30.950.10:FF:000002">
    <property type="entry name" value="Ribosomal RNA small subunit methyltransferase I"/>
    <property type="match status" value="1"/>
</dbReference>
<proteinExistence type="inferred from homology"/>
<dbReference type="Pfam" id="PF00590">
    <property type="entry name" value="TP_methylase"/>
    <property type="match status" value="1"/>
</dbReference>
<evidence type="ECO:0000313" key="9">
    <source>
        <dbReference type="Proteomes" id="UP000327148"/>
    </source>
</evidence>
<dbReference type="InterPro" id="IPR014776">
    <property type="entry name" value="4pyrrole_Mease_sub2"/>
</dbReference>
<evidence type="ECO:0000256" key="6">
    <source>
        <dbReference type="HAMAP-Rule" id="MF_01877"/>
    </source>
</evidence>
<evidence type="ECO:0000256" key="5">
    <source>
        <dbReference type="ARBA" id="ARBA00022691"/>
    </source>
</evidence>
<dbReference type="STRING" id="119206.AWM72_05240"/>
<dbReference type="InterPro" id="IPR000878">
    <property type="entry name" value="4pyrrol_Mease"/>
</dbReference>
<dbReference type="HAMAP" id="MF_01877">
    <property type="entry name" value="16SrRNA_methyltr_I"/>
    <property type="match status" value="1"/>
</dbReference>
<evidence type="ECO:0000313" key="8">
    <source>
        <dbReference type="EMBL" id="KAA9300611.1"/>
    </source>
</evidence>
<dbReference type="RefSeq" id="WP_070431473.1">
    <property type="nucleotide sequence ID" value="NZ_VYWO01000004.1"/>
</dbReference>
<dbReference type="AlphaFoldDB" id="A0A5N1GKR5"/>
<dbReference type="GO" id="GO:0070677">
    <property type="term" value="F:rRNA (cytosine-2'-O-)-methyltransferase activity"/>
    <property type="evidence" value="ECO:0007669"/>
    <property type="project" value="UniProtKB-UniRule"/>
</dbReference>
<dbReference type="EMBL" id="VYWO01000004">
    <property type="protein sequence ID" value="KAA9300611.1"/>
    <property type="molecule type" value="Genomic_DNA"/>
</dbReference>
<sequence length="300" mass="33157">MQEQKSFQASDRASLYLVPTPIGNLEDMTFRAVTILKEADLILSEDTRNTQKLLNHFDISTKQLSYHKFNHQERLDTILQRLGEGQVLAQVSDAGMPAISDPGADLVQAVIQAGYPVIPLPGPNAALTALMASGLDTQRFLFVGFPPRKKKALKESLEDLRTEPATLIFYESPYRLRQTLKVCAEVFGGDRQVVVVRELTKRFEEFRRGTLAEVLAYYDENPELKGEICFLLAGQSEEEAQADQAAEALDEDLSLRDQVLGRMAAEGLTSKAAIKAVAKDQGLAKQVVYAAYHQIEGGQG</sequence>
<dbReference type="Proteomes" id="UP000327148">
    <property type="component" value="Unassembled WGS sequence"/>
</dbReference>
<gene>
    <name evidence="6 8" type="primary">rsmI</name>
    <name evidence="8" type="ORF">F6I03_07345</name>
</gene>
<feature type="domain" description="Tetrapyrrole methylase" evidence="7">
    <location>
        <begin position="15"/>
        <end position="214"/>
    </location>
</feature>
<name>A0A5N1GKR5_9LACT</name>
<dbReference type="OrthoDB" id="9809084at2"/>
<keyword evidence="4 6" id="KW-0808">Transferase</keyword>
<evidence type="ECO:0000259" key="7">
    <source>
        <dbReference type="Pfam" id="PF00590"/>
    </source>
</evidence>
<dbReference type="FunFam" id="3.40.1010.10:FF:000002">
    <property type="entry name" value="Ribosomal RNA small subunit methyltransferase I"/>
    <property type="match status" value="1"/>
</dbReference>
<comment type="similarity">
    <text evidence="6">Belongs to the methyltransferase superfamily. RsmI family.</text>
</comment>
<comment type="caution">
    <text evidence="8">The sequence shown here is derived from an EMBL/GenBank/DDBJ whole genome shotgun (WGS) entry which is preliminary data.</text>
</comment>
<dbReference type="Gene3D" id="3.40.1010.10">
    <property type="entry name" value="Cobalt-precorrin-4 Transmethylase, Domain 1"/>
    <property type="match status" value="1"/>
</dbReference>
<dbReference type="SUPFAM" id="SSF53790">
    <property type="entry name" value="Tetrapyrrole methylase"/>
    <property type="match status" value="1"/>
</dbReference>
<evidence type="ECO:0000256" key="1">
    <source>
        <dbReference type="ARBA" id="ARBA00022490"/>
    </source>
</evidence>
<evidence type="ECO:0000256" key="2">
    <source>
        <dbReference type="ARBA" id="ARBA00022552"/>
    </source>
</evidence>
<comment type="catalytic activity">
    <reaction evidence="6">
        <text>cytidine(1402) in 16S rRNA + S-adenosyl-L-methionine = 2'-O-methylcytidine(1402) in 16S rRNA + S-adenosyl-L-homocysteine + H(+)</text>
        <dbReference type="Rhea" id="RHEA:42924"/>
        <dbReference type="Rhea" id="RHEA-COMP:10285"/>
        <dbReference type="Rhea" id="RHEA-COMP:10286"/>
        <dbReference type="ChEBI" id="CHEBI:15378"/>
        <dbReference type="ChEBI" id="CHEBI:57856"/>
        <dbReference type="ChEBI" id="CHEBI:59789"/>
        <dbReference type="ChEBI" id="CHEBI:74495"/>
        <dbReference type="ChEBI" id="CHEBI:82748"/>
        <dbReference type="EC" id="2.1.1.198"/>
    </reaction>
</comment>
<protein>
    <recommendedName>
        <fullName evidence="6">Ribosomal RNA small subunit methyltransferase I</fullName>
        <ecNumber evidence="6">2.1.1.198</ecNumber>
    </recommendedName>
    <alternativeName>
        <fullName evidence="6">16S rRNA 2'-O-ribose C1402 methyltransferase</fullName>
    </alternativeName>
    <alternativeName>
        <fullName evidence="6">rRNA (cytidine-2'-O-)-methyltransferase RsmI</fullName>
    </alternativeName>
</protein>
<dbReference type="CDD" id="cd11648">
    <property type="entry name" value="RsmI"/>
    <property type="match status" value="1"/>
</dbReference>
<keyword evidence="2 6" id="KW-0698">rRNA processing</keyword>
<dbReference type="PANTHER" id="PTHR46111:SF1">
    <property type="entry name" value="RIBOSOMAL RNA SMALL SUBUNIT METHYLTRANSFERASE I"/>
    <property type="match status" value="1"/>
</dbReference>
<dbReference type="PIRSF" id="PIRSF005917">
    <property type="entry name" value="MTase_YraL"/>
    <property type="match status" value="1"/>
</dbReference>
<reference evidence="8 9" key="1">
    <citation type="submission" date="2019-09" db="EMBL/GenBank/DDBJ databases">
        <title>Draft genome sequence assemblies of isolates from the urinary tract.</title>
        <authorList>
            <person name="Mores C.R."/>
            <person name="Putonti C."/>
            <person name="Wolfe A.J."/>
        </authorList>
    </citation>
    <scope>NUCLEOTIDE SEQUENCE [LARGE SCALE GENOMIC DNA]</scope>
    <source>
        <strain evidence="8 9">UMB623</strain>
    </source>
</reference>
<dbReference type="PANTHER" id="PTHR46111">
    <property type="entry name" value="RIBOSOMAL RNA SMALL SUBUNIT METHYLTRANSFERASE I"/>
    <property type="match status" value="1"/>
</dbReference>
<keyword evidence="3 6" id="KW-0489">Methyltransferase</keyword>
<evidence type="ECO:0000256" key="4">
    <source>
        <dbReference type="ARBA" id="ARBA00022679"/>
    </source>
</evidence>
<keyword evidence="5 6" id="KW-0949">S-adenosyl-L-methionine</keyword>
<comment type="subcellular location">
    <subcellularLocation>
        <location evidence="6">Cytoplasm</location>
    </subcellularLocation>
</comment>
<dbReference type="InterPro" id="IPR035996">
    <property type="entry name" value="4pyrrol_Methylase_sf"/>
</dbReference>
<organism evidence="8 9">
    <name type="scientific">Aerococcus sanguinicola</name>
    <dbReference type="NCBI Taxonomy" id="119206"/>
    <lineage>
        <taxon>Bacteria</taxon>
        <taxon>Bacillati</taxon>
        <taxon>Bacillota</taxon>
        <taxon>Bacilli</taxon>
        <taxon>Lactobacillales</taxon>
        <taxon>Aerococcaceae</taxon>
        <taxon>Aerococcus</taxon>
    </lineage>
</organism>
<dbReference type="GO" id="GO:0005737">
    <property type="term" value="C:cytoplasm"/>
    <property type="evidence" value="ECO:0007669"/>
    <property type="project" value="UniProtKB-SubCell"/>
</dbReference>